<organism evidence="1 2">
    <name type="scientific">Dryococelus australis</name>
    <dbReference type="NCBI Taxonomy" id="614101"/>
    <lineage>
        <taxon>Eukaryota</taxon>
        <taxon>Metazoa</taxon>
        <taxon>Ecdysozoa</taxon>
        <taxon>Arthropoda</taxon>
        <taxon>Hexapoda</taxon>
        <taxon>Insecta</taxon>
        <taxon>Pterygota</taxon>
        <taxon>Neoptera</taxon>
        <taxon>Polyneoptera</taxon>
        <taxon>Phasmatodea</taxon>
        <taxon>Verophasmatodea</taxon>
        <taxon>Anareolatae</taxon>
        <taxon>Phasmatidae</taxon>
        <taxon>Eurycanthinae</taxon>
        <taxon>Dryococelus</taxon>
    </lineage>
</organism>
<name>A0ABQ9G6M9_9NEOP</name>
<protein>
    <submittedName>
        <fullName evidence="1">Uncharacterized protein</fullName>
    </submittedName>
</protein>
<keyword evidence="2" id="KW-1185">Reference proteome</keyword>
<evidence type="ECO:0000313" key="1">
    <source>
        <dbReference type="EMBL" id="KAJ8868105.1"/>
    </source>
</evidence>
<dbReference type="Proteomes" id="UP001159363">
    <property type="component" value="Chromosome 14"/>
</dbReference>
<sequence length="74" mass="8504">MTLCEKYWNHKETTNLKLHVNIGRCGRPTASLYFNYEGYFSMILMAACDANCNLTWVDVGDYDHKNDNSVFATS</sequence>
<accession>A0ABQ9G6M9</accession>
<evidence type="ECO:0000313" key="2">
    <source>
        <dbReference type="Proteomes" id="UP001159363"/>
    </source>
</evidence>
<reference evidence="1 2" key="1">
    <citation type="submission" date="2023-02" db="EMBL/GenBank/DDBJ databases">
        <title>LHISI_Scaffold_Assembly.</title>
        <authorList>
            <person name="Stuart O.P."/>
            <person name="Cleave R."/>
            <person name="Magrath M.J.L."/>
            <person name="Mikheyev A.S."/>
        </authorList>
    </citation>
    <scope>NUCLEOTIDE SEQUENCE [LARGE SCALE GENOMIC DNA]</scope>
    <source>
        <strain evidence="1">Daus_M_001</strain>
        <tissue evidence="1">Leg muscle</tissue>
    </source>
</reference>
<proteinExistence type="predicted"/>
<comment type="caution">
    <text evidence="1">The sequence shown here is derived from an EMBL/GenBank/DDBJ whole genome shotgun (WGS) entry which is preliminary data.</text>
</comment>
<gene>
    <name evidence="1" type="ORF">PR048_031914</name>
</gene>
<dbReference type="EMBL" id="JARBHB010000015">
    <property type="protein sequence ID" value="KAJ8868105.1"/>
    <property type="molecule type" value="Genomic_DNA"/>
</dbReference>